<evidence type="ECO:0000313" key="3">
    <source>
        <dbReference type="EnsemblPlants" id="PNT71293"/>
    </source>
</evidence>
<dbReference type="Gramene" id="PNT71293">
    <property type="protein sequence ID" value="PNT71293"/>
    <property type="gene ID" value="BRADI_2g25872v3"/>
</dbReference>
<feature type="compositionally biased region" description="Low complexity" evidence="1">
    <location>
        <begin position="39"/>
        <end position="50"/>
    </location>
</feature>
<protein>
    <submittedName>
        <fullName evidence="2 3">Uncharacterized protein</fullName>
    </submittedName>
</protein>
<evidence type="ECO:0000256" key="1">
    <source>
        <dbReference type="SAM" id="MobiDB-lite"/>
    </source>
</evidence>
<gene>
    <name evidence="2" type="ORF">BRADI_2g25872v3</name>
</gene>
<dbReference type="AlphaFoldDB" id="A0A2K2DAJ6"/>
<feature type="region of interest" description="Disordered" evidence="1">
    <location>
        <begin position="1"/>
        <end position="152"/>
    </location>
</feature>
<dbReference type="InParanoid" id="A0A2K2DAJ6"/>
<feature type="compositionally biased region" description="Basic and acidic residues" evidence="1">
    <location>
        <begin position="23"/>
        <end position="32"/>
    </location>
</feature>
<keyword evidence="4" id="KW-1185">Reference proteome</keyword>
<feature type="compositionally biased region" description="Gly residues" evidence="1">
    <location>
        <begin position="203"/>
        <end position="224"/>
    </location>
</feature>
<name>A0A2K2DAJ6_BRADI</name>
<evidence type="ECO:0000313" key="4">
    <source>
        <dbReference type="Proteomes" id="UP000008810"/>
    </source>
</evidence>
<reference evidence="2 3" key="1">
    <citation type="journal article" date="2010" name="Nature">
        <title>Genome sequencing and analysis of the model grass Brachypodium distachyon.</title>
        <authorList>
            <consortium name="International Brachypodium Initiative"/>
        </authorList>
    </citation>
    <scope>NUCLEOTIDE SEQUENCE [LARGE SCALE GENOMIC DNA]</scope>
    <source>
        <strain evidence="2 3">Bd21</strain>
    </source>
</reference>
<feature type="compositionally biased region" description="Gly residues" evidence="1">
    <location>
        <begin position="69"/>
        <end position="80"/>
    </location>
</feature>
<evidence type="ECO:0000313" key="2">
    <source>
        <dbReference type="EMBL" id="PNT71293.1"/>
    </source>
</evidence>
<organism evidence="2">
    <name type="scientific">Brachypodium distachyon</name>
    <name type="common">Purple false brome</name>
    <name type="synonym">Trachynia distachya</name>
    <dbReference type="NCBI Taxonomy" id="15368"/>
    <lineage>
        <taxon>Eukaryota</taxon>
        <taxon>Viridiplantae</taxon>
        <taxon>Streptophyta</taxon>
        <taxon>Embryophyta</taxon>
        <taxon>Tracheophyta</taxon>
        <taxon>Spermatophyta</taxon>
        <taxon>Magnoliopsida</taxon>
        <taxon>Liliopsida</taxon>
        <taxon>Poales</taxon>
        <taxon>Poaceae</taxon>
        <taxon>BOP clade</taxon>
        <taxon>Pooideae</taxon>
        <taxon>Stipodae</taxon>
        <taxon>Brachypodieae</taxon>
        <taxon>Brachypodium</taxon>
    </lineage>
</organism>
<feature type="compositionally biased region" description="Low complexity" evidence="1">
    <location>
        <begin position="58"/>
        <end position="68"/>
    </location>
</feature>
<sequence>MVVRRGRRAPARRAPREGGSPSLREEKPKAVGDHPPVAGPARFAAMAAANFRRRRRASSTSPESSSSMAGGGASTGGGVPGAARGASQATGTGGVGDGRRGAVLSLVGQGPKPCTGQKRGGGGGARATTKSSSSPIMGGAGPESIHSMDGEYPGEAGGAVFGGVAAGGAEAGVGAAGGAEANGVAAAGAGRPGRERGHPQGSGFAGSTGGVGPIDGAGSSGGCGPPQIAV</sequence>
<dbReference type="EnsemblPlants" id="PNT71293">
    <property type="protein sequence ID" value="PNT71293"/>
    <property type="gene ID" value="BRADI_2g25872v3"/>
</dbReference>
<proteinExistence type="predicted"/>
<feature type="compositionally biased region" description="Basic residues" evidence="1">
    <location>
        <begin position="1"/>
        <end position="13"/>
    </location>
</feature>
<reference evidence="2" key="2">
    <citation type="submission" date="2017-06" db="EMBL/GenBank/DDBJ databases">
        <title>WGS assembly of Brachypodium distachyon.</title>
        <authorList>
            <consortium name="The International Brachypodium Initiative"/>
            <person name="Lucas S."/>
            <person name="Harmon-Smith M."/>
            <person name="Lail K."/>
            <person name="Tice H."/>
            <person name="Grimwood J."/>
            <person name="Bruce D."/>
            <person name="Barry K."/>
            <person name="Shu S."/>
            <person name="Lindquist E."/>
            <person name="Wang M."/>
            <person name="Pitluck S."/>
            <person name="Vogel J.P."/>
            <person name="Garvin D.F."/>
            <person name="Mockler T.C."/>
            <person name="Schmutz J."/>
            <person name="Rokhsar D."/>
            <person name="Bevan M.W."/>
        </authorList>
    </citation>
    <scope>NUCLEOTIDE SEQUENCE</scope>
    <source>
        <strain evidence="2">Bd21</strain>
    </source>
</reference>
<accession>A0A2K2DAJ6</accession>
<reference evidence="3" key="3">
    <citation type="submission" date="2018-08" db="UniProtKB">
        <authorList>
            <consortium name="EnsemblPlants"/>
        </authorList>
    </citation>
    <scope>IDENTIFICATION</scope>
    <source>
        <strain evidence="3">cv. Bd21</strain>
    </source>
</reference>
<dbReference type="Proteomes" id="UP000008810">
    <property type="component" value="Chromosome 2"/>
</dbReference>
<feature type="region of interest" description="Disordered" evidence="1">
    <location>
        <begin position="182"/>
        <end position="230"/>
    </location>
</feature>
<dbReference type="EMBL" id="CM000881">
    <property type="protein sequence ID" value="PNT71293.1"/>
    <property type="molecule type" value="Genomic_DNA"/>
</dbReference>